<feature type="region of interest" description="Disordered" evidence="2">
    <location>
        <begin position="1"/>
        <end position="27"/>
    </location>
</feature>
<accession>A0ABD1VW35</accession>
<evidence type="ECO:0000313" key="4">
    <source>
        <dbReference type="Proteomes" id="UP001604336"/>
    </source>
</evidence>
<comment type="caution">
    <text evidence="3">The sequence shown here is derived from an EMBL/GenBank/DDBJ whole genome shotgun (WGS) entry which is preliminary data.</text>
</comment>
<reference evidence="4" key="1">
    <citation type="submission" date="2024-07" db="EMBL/GenBank/DDBJ databases">
        <title>Two chromosome-level genome assemblies of Korean endemic species Abeliophyllum distichum and Forsythia ovata (Oleaceae).</title>
        <authorList>
            <person name="Jang H."/>
        </authorList>
    </citation>
    <scope>NUCLEOTIDE SEQUENCE [LARGE SCALE GENOMIC DNA]</scope>
</reference>
<dbReference type="AlphaFoldDB" id="A0ABD1VW35"/>
<evidence type="ECO:0000313" key="3">
    <source>
        <dbReference type="EMBL" id="KAL2541588.1"/>
    </source>
</evidence>
<sequence>MRNARKARRTEEGRRSSPSPDGEPEEVGNFTALAGQRNRVRISQRRNKLPTSMMEVLRAHPVIVATSAHRYWTQGWEKTVEEATIREQLQLAEMNLVRGFIRAKELFGTLESFDANEAKSKKLSEDLKAMGLEKAQLEYDKRGRDQKRAAEASQKRAEEAQKLVEDQTLTAETALATANSSLEAVVAEKEKSLAAVEQELERVRVERVDVEVKAAEAYQDTFEDTPEYQDLAQRLMTISREQLVEQIMEIHPEWDISFLHQAPTEAPASEAAPGDNRDRAEGQTTPHFVEKSPQCADP</sequence>
<gene>
    <name evidence="3" type="ORF">Adt_02566</name>
</gene>
<evidence type="ECO:0000256" key="2">
    <source>
        <dbReference type="SAM" id="MobiDB-lite"/>
    </source>
</evidence>
<organism evidence="3 4">
    <name type="scientific">Abeliophyllum distichum</name>
    <dbReference type="NCBI Taxonomy" id="126358"/>
    <lineage>
        <taxon>Eukaryota</taxon>
        <taxon>Viridiplantae</taxon>
        <taxon>Streptophyta</taxon>
        <taxon>Embryophyta</taxon>
        <taxon>Tracheophyta</taxon>
        <taxon>Spermatophyta</taxon>
        <taxon>Magnoliopsida</taxon>
        <taxon>eudicotyledons</taxon>
        <taxon>Gunneridae</taxon>
        <taxon>Pentapetalae</taxon>
        <taxon>asterids</taxon>
        <taxon>lamiids</taxon>
        <taxon>Lamiales</taxon>
        <taxon>Oleaceae</taxon>
        <taxon>Forsythieae</taxon>
        <taxon>Abeliophyllum</taxon>
    </lineage>
</organism>
<keyword evidence="1" id="KW-0175">Coiled coil</keyword>
<proteinExistence type="predicted"/>
<protein>
    <submittedName>
        <fullName evidence="3">Uncharacterized protein</fullName>
    </submittedName>
</protein>
<feature type="coiled-coil region" evidence="1">
    <location>
        <begin position="150"/>
        <end position="213"/>
    </location>
</feature>
<feature type="compositionally biased region" description="Low complexity" evidence="2">
    <location>
        <begin position="262"/>
        <end position="273"/>
    </location>
</feature>
<keyword evidence="4" id="KW-1185">Reference proteome</keyword>
<dbReference type="EMBL" id="JBFOLK010000001">
    <property type="protein sequence ID" value="KAL2541588.1"/>
    <property type="molecule type" value="Genomic_DNA"/>
</dbReference>
<dbReference type="Proteomes" id="UP001604336">
    <property type="component" value="Unassembled WGS sequence"/>
</dbReference>
<evidence type="ECO:0000256" key="1">
    <source>
        <dbReference type="SAM" id="Coils"/>
    </source>
</evidence>
<feature type="region of interest" description="Disordered" evidence="2">
    <location>
        <begin position="259"/>
        <end position="298"/>
    </location>
</feature>
<name>A0ABD1VW35_9LAMI</name>